<organism evidence="1">
    <name type="scientific">Schistosoma japonicum</name>
    <name type="common">Blood fluke</name>
    <dbReference type="NCBI Taxonomy" id="6182"/>
    <lineage>
        <taxon>Eukaryota</taxon>
        <taxon>Metazoa</taxon>
        <taxon>Spiralia</taxon>
        <taxon>Lophotrochozoa</taxon>
        <taxon>Platyhelminthes</taxon>
        <taxon>Trematoda</taxon>
        <taxon>Digenea</taxon>
        <taxon>Strigeidida</taxon>
        <taxon>Schistosomatoidea</taxon>
        <taxon>Schistosomatidae</taxon>
        <taxon>Schistosoma</taxon>
    </lineage>
</organism>
<name>C1LGS9_SCHJA</name>
<sequence>MIGNMLNPNEAYIAYLTERQVGESYQSIKDHQCIPHSIPYFYTTRTGLECRRYYCQVCGPLATSNLKTGSLNVKYAGALQRQLDWIAGTTLPDSLTRSREAMTYYSDSYY</sequence>
<protein>
    <submittedName>
        <fullName evidence="1">Serine-rich adhesin for platelets (Staphylococcus aureus surface protein A)</fullName>
    </submittedName>
</protein>
<evidence type="ECO:0000313" key="1">
    <source>
        <dbReference type="EMBL" id="CAX73907.1"/>
    </source>
</evidence>
<dbReference type="EMBL" id="FN318178">
    <property type="protein sequence ID" value="CAX73907.1"/>
    <property type="molecule type" value="mRNA"/>
</dbReference>
<dbReference type="AlphaFoldDB" id="C1LGS9"/>
<proteinExistence type="evidence at transcript level"/>
<reference evidence="1" key="2">
    <citation type="submission" date="2009-03" db="EMBL/GenBank/DDBJ databases">
        <authorList>
            <person name="Gang L."/>
        </authorList>
    </citation>
    <scope>NUCLEOTIDE SEQUENCE</scope>
    <source>
        <strain evidence="1">Anhui</strain>
    </source>
</reference>
<reference evidence="1" key="1">
    <citation type="journal article" date="2009" name="Nature">
        <title>The Schistosoma japonicum genome reveals features of host-parasite interplay.</title>
        <authorList>
            <person name="Liu F."/>
            <person name="Zhou Y."/>
            <person name="Wang Z.Q."/>
            <person name="Lu G."/>
            <person name="Zheng H."/>
            <person name="Brindley P.J."/>
            <person name="McManus D.P."/>
            <person name="Blair D."/>
            <person name="Zhang Q.H."/>
            <person name="Zhong Y."/>
            <person name="Wang S."/>
            <person name="Han Z.G."/>
            <person name="Chen Z."/>
        </authorList>
    </citation>
    <scope>NUCLEOTIDE SEQUENCE</scope>
    <source>
        <strain evidence="1">Anhui</strain>
    </source>
</reference>
<accession>C1LGS9</accession>